<proteinExistence type="predicted"/>
<reference evidence="1" key="1">
    <citation type="submission" date="2023-07" db="EMBL/GenBank/DDBJ databases">
        <title>Functional and genomic diversity of the sorghum phyllosphere microbiome.</title>
        <authorList>
            <person name="Shade A."/>
        </authorList>
    </citation>
    <scope>NUCLEOTIDE SEQUENCE</scope>
    <source>
        <strain evidence="1">SORGH_AS_0457</strain>
    </source>
</reference>
<evidence type="ECO:0000313" key="2">
    <source>
        <dbReference type="Proteomes" id="UP001226084"/>
    </source>
</evidence>
<dbReference type="AlphaFoldDB" id="A0AAP5AGP4"/>
<organism evidence="1 2">
    <name type="scientific">Stenotrophomonas rhizophila</name>
    <dbReference type="NCBI Taxonomy" id="216778"/>
    <lineage>
        <taxon>Bacteria</taxon>
        <taxon>Pseudomonadati</taxon>
        <taxon>Pseudomonadota</taxon>
        <taxon>Gammaproteobacteria</taxon>
        <taxon>Lysobacterales</taxon>
        <taxon>Lysobacteraceae</taxon>
        <taxon>Stenotrophomonas</taxon>
    </lineage>
</organism>
<sequence length="445" mass="47738">MISNAPIERCLYALMADDRSAPRAGDGSSAQKMADALSLWRAGDRDASTREQFCAGLKETLERLVRDNDVDLRKAILQHRFPKVKDYRLLVASPKCEAALQAAKKLRDLAHPARIEREPDPARKSHLQALAAAVDDARAGRGEWARVTAGACALGEKIAADFAPHADVLAEKQELERDASVIEYLAQRAPHQSRSGGGARGRDVEDRVGTALTQLCNAMNEATASSEDPGYRIVRGANVPPALRPAESRHVKGELDFLLMHGNDVVLVGETKAGGATAIGADCLKLRNAVVEMAARAQQDRAYAFTLGGDKRSVDVGGKGKLQVSGESLKRLAAAPGDAPDVQPTWPASARYFLPDAVAGIPLSQRAVAYLTWRPASLDYAQALFDGAQPAVEGLESVWRELGEDPKLAWIWEERALAEQALNAVHGSESIAGFTAAFAQMKPGS</sequence>
<gene>
    <name evidence="1" type="ORF">QE424_001065</name>
</gene>
<dbReference type="EMBL" id="JAUTAS010000001">
    <property type="protein sequence ID" value="MDQ1107906.1"/>
    <property type="molecule type" value="Genomic_DNA"/>
</dbReference>
<accession>A0AAP5AGP4</accession>
<dbReference type="Proteomes" id="UP001226084">
    <property type="component" value="Unassembled WGS sequence"/>
</dbReference>
<comment type="caution">
    <text evidence="1">The sequence shown here is derived from an EMBL/GenBank/DDBJ whole genome shotgun (WGS) entry which is preliminary data.</text>
</comment>
<name>A0AAP5AGP4_9GAMM</name>
<protein>
    <submittedName>
        <fullName evidence="1">Uncharacterized protein</fullName>
    </submittedName>
</protein>
<dbReference type="RefSeq" id="WP_307106598.1">
    <property type="nucleotide sequence ID" value="NZ_JAUTAS010000001.1"/>
</dbReference>
<evidence type="ECO:0000313" key="1">
    <source>
        <dbReference type="EMBL" id="MDQ1107906.1"/>
    </source>
</evidence>